<dbReference type="Pfam" id="PF00326">
    <property type="entry name" value="Peptidase_S9"/>
    <property type="match status" value="1"/>
</dbReference>
<dbReference type="InterPro" id="IPR001375">
    <property type="entry name" value="Peptidase_S9_cat"/>
</dbReference>
<dbReference type="GO" id="GO:0006508">
    <property type="term" value="P:proteolysis"/>
    <property type="evidence" value="ECO:0007669"/>
    <property type="project" value="InterPro"/>
</dbReference>
<dbReference type="SUPFAM" id="SSF53474">
    <property type="entry name" value="alpha/beta-Hydrolases"/>
    <property type="match status" value="1"/>
</dbReference>
<feature type="chain" id="PRO_5023112904" evidence="2">
    <location>
        <begin position="34"/>
        <end position="715"/>
    </location>
</feature>
<keyword evidence="1 4" id="KW-0378">Hydrolase</keyword>
<keyword evidence="2" id="KW-0732">Signal</keyword>
<feature type="signal peptide" evidence="2">
    <location>
        <begin position="1"/>
        <end position="33"/>
    </location>
</feature>
<accession>A0A5B9QID3</accession>
<dbReference type="OrthoDB" id="108903at2"/>
<dbReference type="PANTHER" id="PTHR42776:SF27">
    <property type="entry name" value="DIPEPTIDYL PEPTIDASE FAMILY MEMBER 6"/>
    <property type="match status" value="1"/>
</dbReference>
<dbReference type="PANTHER" id="PTHR42776">
    <property type="entry name" value="SERINE PEPTIDASE S9 FAMILY MEMBER"/>
    <property type="match status" value="1"/>
</dbReference>
<dbReference type="EMBL" id="CP042913">
    <property type="protein sequence ID" value="QEG36776.1"/>
    <property type="molecule type" value="Genomic_DNA"/>
</dbReference>
<dbReference type="AlphaFoldDB" id="A0A5B9QID3"/>
<dbReference type="Gene3D" id="3.40.50.1820">
    <property type="entry name" value="alpha/beta hydrolase"/>
    <property type="match status" value="1"/>
</dbReference>
<dbReference type="Proteomes" id="UP000323917">
    <property type="component" value="Chromosome"/>
</dbReference>
<protein>
    <submittedName>
        <fullName evidence="4">Prolyl tripeptidyl peptidase</fullName>
        <ecNumber evidence="4">3.4.14.12</ecNumber>
    </submittedName>
</protein>
<dbReference type="SUPFAM" id="SSF82171">
    <property type="entry name" value="DPP6 N-terminal domain-like"/>
    <property type="match status" value="1"/>
</dbReference>
<dbReference type="GO" id="GO:0004252">
    <property type="term" value="F:serine-type endopeptidase activity"/>
    <property type="evidence" value="ECO:0007669"/>
    <property type="project" value="TreeGrafter"/>
</dbReference>
<dbReference type="Gene3D" id="2.120.10.30">
    <property type="entry name" value="TolB, C-terminal domain"/>
    <property type="match status" value="1"/>
</dbReference>
<evidence type="ECO:0000259" key="3">
    <source>
        <dbReference type="Pfam" id="PF00326"/>
    </source>
</evidence>
<gene>
    <name evidence="4" type="primary">ptpA</name>
    <name evidence="4" type="ORF">Pr1d_41120</name>
</gene>
<keyword evidence="5" id="KW-1185">Reference proteome</keyword>
<organism evidence="4 5">
    <name type="scientific">Bythopirellula goksoeyrii</name>
    <dbReference type="NCBI Taxonomy" id="1400387"/>
    <lineage>
        <taxon>Bacteria</taxon>
        <taxon>Pseudomonadati</taxon>
        <taxon>Planctomycetota</taxon>
        <taxon>Planctomycetia</taxon>
        <taxon>Pirellulales</taxon>
        <taxon>Lacipirellulaceae</taxon>
        <taxon>Bythopirellula</taxon>
    </lineage>
</organism>
<dbReference type="EC" id="3.4.14.12" evidence="4"/>
<evidence type="ECO:0000313" key="5">
    <source>
        <dbReference type="Proteomes" id="UP000323917"/>
    </source>
</evidence>
<reference evidence="4 5" key="1">
    <citation type="submission" date="2019-08" db="EMBL/GenBank/DDBJ databases">
        <title>Deep-cultivation of Planctomycetes and their phenomic and genomic characterization uncovers novel biology.</title>
        <authorList>
            <person name="Wiegand S."/>
            <person name="Jogler M."/>
            <person name="Boedeker C."/>
            <person name="Pinto D."/>
            <person name="Vollmers J."/>
            <person name="Rivas-Marin E."/>
            <person name="Kohn T."/>
            <person name="Peeters S.H."/>
            <person name="Heuer A."/>
            <person name="Rast P."/>
            <person name="Oberbeckmann S."/>
            <person name="Bunk B."/>
            <person name="Jeske O."/>
            <person name="Meyerdierks A."/>
            <person name="Storesund J.E."/>
            <person name="Kallscheuer N."/>
            <person name="Luecker S."/>
            <person name="Lage O.M."/>
            <person name="Pohl T."/>
            <person name="Merkel B.J."/>
            <person name="Hornburger P."/>
            <person name="Mueller R.-W."/>
            <person name="Bruemmer F."/>
            <person name="Labrenz M."/>
            <person name="Spormann A.M."/>
            <person name="Op den Camp H."/>
            <person name="Overmann J."/>
            <person name="Amann R."/>
            <person name="Jetten M.S.M."/>
            <person name="Mascher T."/>
            <person name="Medema M.H."/>
            <person name="Devos D.P."/>
            <person name="Kaster A.-K."/>
            <person name="Ovreas L."/>
            <person name="Rohde M."/>
            <person name="Galperin M.Y."/>
            <person name="Jogler C."/>
        </authorList>
    </citation>
    <scope>NUCLEOTIDE SEQUENCE [LARGE SCALE GENOMIC DNA]</scope>
    <source>
        <strain evidence="4 5">Pr1d</strain>
    </source>
</reference>
<evidence type="ECO:0000313" key="4">
    <source>
        <dbReference type="EMBL" id="QEG36776.1"/>
    </source>
</evidence>
<feature type="domain" description="Peptidase S9 prolyl oligopeptidase catalytic" evidence="3">
    <location>
        <begin position="454"/>
        <end position="669"/>
    </location>
</feature>
<proteinExistence type="predicted"/>
<dbReference type="InterPro" id="IPR011042">
    <property type="entry name" value="6-blade_b-propeller_TolB-like"/>
</dbReference>
<dbReference type="KEGG" id="bgok:Pr1d_41120"/>
<name>A0A5B9QID3_9BACT</name>
<sequence precursor="true">MKCFQPDCIPMSFRSMLLVIVAGLAMPHFLSSAEGQTSTAEQPTSNSTEEPTLIPRSILFGNPQRANARVSPNGKWLSFLAPVDGILNVWVAPIDDLEKAKPVTKDKVRDIRGHYWAYTGDHIIYTQDKAGDENWHIYVTDVATGETKDLTPLDNIHAQVQDVSQKFPNEILVGLNDRIPQLHDIYRVDILTGDRELIQQNEGMAAYVTDDDFDVRFAFNYTPEGGTVLMKPKQAGETGEGAEWENFIETGPEDAMNTGPAGFDKSGNVLYLQDSRKRDTGALFAINLETGDKKLVAEDPRADVGSMIVHPTEKTIQAVSFNYTRDEWKILDESIRADLEYLESVEDGEVLITSRTLDDKLWTVAFLLDDGPIKFYLYDRPNKKASFLFSSRDDLDQYKLAKMHTPVIKSRDGLNLVSYLTLPVGSDPDGDGVPDKPLPLVLDVHGGPWARDEWGFNSTHQWLADRGYAVLSVNYRGSTGFGKNFTNAANGEWSRKMHDDLIDSVNWAVDEGIAQRDKIAIMGGSYGGYATLVGLTYTPDVFACGVDIVGPSSLVTLLQNIPPYWVPFMPVMKVRVGDVETEEGQAELLERSPLTRVDKIARPLLIGQGANDPRVTQLEADQIVGAMKIKHIPVTYVLYPDEGHGFAGEQNRMSFNAVTEAFLAEHLGGEVEPVGDDFEGSSIHVPVGADEVTGVAEALSKDRLEMPPKEEKAAE</sequence>
<evidence type="ECO:0000256" key="1">
    <source>
        <dbReference type="ARBA" id="ARBA00022801"/>
    </source>
</evidence>
<evidence type="ECO:0000256" key="2">
    <source>
        <dbReference type="SAM" id="SignalP"/>
    </source>
</evidence>
<dbReference type="InterPro" id="IPR029058">
    <property type="entry name" value="AB_hydrolase_fold"/>
</dbReference>